<dbReference type="SUPFAM" id="SSF144284">
    <property type="entry name" value="Sec2 N-terminal region"/>
    <property type="match status" value="1"/>
</dbReference>
<feature type="compositionally biased region" description="Gly residues" evidence="3">
    <location>
        <begin position="715"/>
        <end position="724"/>
    </location>
</feature>
<feature type="compositionally biased region" description="Low complexity" evidence="3">
    <location>
        <begin position="43"/>
        <end position="52"/>
    </location>
</feature>
<dbReference type="PANTHER" id="PTHR14430:SF0">
    <property type="entry name" value="SEC2P DOMAIN-CONTAINING PROTEIN"/>
    <property type="match status" value="1"/>
</dbReference>
<dbReference type="CDD" id="cd21044">
    <property type="entry name" value="Rab11BD_RAB3IP_like"/>
    <property type="match status" value="1"/>
</dbReference>
<feature type="region of interest" description="Disordered" evidence="3">
    <location>
        <begin position="1"/>
        <end position="145"/>
    </location>
</feature>
<feature type="compositionally biased region" description="Polar residues" evidence="3">
    <location>
        <begin position="340"/>
        <end position="350"/>
    </location>
</feature>
<dbReference type="InterPro" id="IPR040351">
    <property type="entry name" value="RAB3IL/RAB3IP/Sec2"/>
</dbReference>
<feature type="compositionally biased region" description="Low complexity" evidence="3">
    <location>
        <begin position="127"/>
        <end position="140"/>
    </location>
</feature>
<keyword evidence="6" id="KW-1185">Reference proteome</keyword>
<feature type="compositionally biased region" description="Low complexity" evidence="3">
    <location>
        <begin position="820"/>
        <end position="832"/>
    </location>
</feature>
<sequence>MDKPDPPAEAAQPRIVSQPTVSEPELAPEPESTSHEAVRIVEPAETAPTTIAADDETKAETTGGAEEEPKDDTSPIRPGNLTHSQSFGPTTPSAGKEEASSLRKTTSTADLPAATVADDAASTLATPIRRLPSSLSSSSIEDQDISTIPDPRLRAMRLASGEKDADPKDEITALSTKLIDAINHQSTLDDTLSRTRMELEESREQVRKLEELSARQKEFLAGGLWVRKSAVEEEKALFIAKSREEKRLRLEAEAAKAKIELELETLTAELFEQANIMVAAAKEEARAEQLAANRRYDNLKGQLADTEVLLKSQQEQLTQLKQVMEEMIQNEAAAGDDHTTALTTPTSPSFGQFDFKDSDAQSTSEKVEKAAEDEESASAGDAEAAKADDAASSSAPVSTATEATVAPATVVVSPTIIPPTATSASTSQSPDALPLSPSQPMSFTHLLRPVLRYDTAAFHEFVDLIRTAQIQLMMYQQSLPQAHGRSPSSTSLPKTPPMGTSTSWNGQTLTATANTTTTHTHMQTSAVTMSAVNAFATVASGLSVSSNTSSPQNHTKELREAKFYKRVVVEDIEPTLRLDTAPGISWLVRRNIMSAVLEGTLVAEPVPNMASTALLVQQPCSMCGESRRQDSFLRHHRFRLTESDKSTPYPLCHYCLSRVRSVCGFLVFLRMIKEGHWRASDEEAEQVAWEECVRLREHMFWARIGGGMLPANGGGAGAGAGSGAGAVANGVGSARHSRVASAHNSISSPSHRHHHTNSGSARPSIELGRRPSANGGEGTPTKLSINSSGSPVSSPLASPAMNMNNAAGLGIENTNTNDQSKPSSSPSSSHQPPNRPSKLSSSVAAMVTGMGGHL</sequence>
<evidence type="ECO:0000259" key="4">
    <source>
        <dbReference type="Pfam" id="PF06428"/>
    </source>
</evidence>
<keyword evidence="1 2" id="KW-0175">Coiled coil</keyword>
<feature type="compositionally biased region" description="Low complexity" evidence="3">
    <location>
        <begin position="390"/>
        <end position="402"/>
    </location>
</feature>
<feature type="compositionally biased region" description="Low complexity" evidence="3">
    <location>
        <begin position="784"/>
        <end position="799"/>
    </location>
</feature>
<dbReference type="PANTHER" id="PTHR14430">
    <property type="entry name" value="RABIN3-RELATED"/>
    <property type="match status" value="1"/>
</dbReference>
<evidence type="ECO:0000313" key="6">
    <source>
        <dbReference type="Proteomes" id="UP001642405"/>
    </source>
</evidence>
<feature type="compositionally biased region" description="Polar residues" evidence="3">
    <location>
        <begin position="498"/>
        <end position="507"/>
    </location>
</feature>
<evidence type="ECO:0000313" key="5">
    <source>
        <dbReference type="EMBL" id="CAK7219174.1"/>
    </source>
</evidence>
<dbReference type="Proteomes" id="UP001642405">
    <property type="component" value="Unassembled WGS sequence"/>
</dbReference>
<accession>A0ABP0BHS7</accession>
<name>A0ABP0BHS7_9PEZI</name>
<feature type="region of interest" description="Disordered" evidence="3">
    <location>
        <begin position="715"/>
        <end position="854"/>
    </location>
</feature>
<feature type="region of interest" description="Disordered" evidence="3">
    <location>
        <begin position="334"/>
        <end position="402"/>
    </location>
</feature>
<feature type="coiled-coil region" evidence="2">
    <location>
        <begin position="240"/>
        <end position="330"/>
    </location>
</feature>
<feature type="compositionally biased region" description="Polar residues" evidence="3">
    <location>
        <begin position="81"/>
        <end position="93"/>
    </location>
</feature>
<reference evidence="5 6" key="1">
    <citation type="submission" date="2024-01" db="EMBL/GenBank/DDBJ databases">
        <authorList>
            <person name="Allen C."/>
            <person name="Tagirdzhanova G."/>
        </authorList>
    </citation>
    <scope>NUCLEOTIDE SEQUENCE [LARGE SCALE GENOMIC DNA]</scope>
</reference>
<dbReference type="Gene3D" id="6.10.140.910">
    <property type="match status" value="1"/>
</dbReference>
<comment type="caution">
    <text evidence="5">The sequence shown here is derived from an EMBL/GenBank/DDBJ whole genome shotgun (WGS) entry which is preliminary data.</text>
</comment>
<proteinExistence type="predicted"/>
<dbReference type="Pfam" id="PF06428">
    <property type="entry name" value="Sec2p"/>
    <property type="match status" value="1"/>
</dbReference>
<feature type="compositionally biased region" description="Low complexity" evidence="3">
    <location>
        <begin position="725"/>
        <end position="734"/>
    </location>
</feature>
<feature type="domain" description="GDP/GTP exchange factor Sec2 N-terminal" evidence="4">
    <location>
        <begin position="185"/>
        <end position="327"/>
    </location>
</feature>
<organism evidence="5 6">
    <name type="scientific">Sporothrix curviconia</name>
    <dbReference type="NCBI Taxonomy" id="1260050"/>
    <lineage>
        <taxon>Eukaryota</taxon>
        <taxon>Fungi</taxon>
        <taxon>Dikarya</taxon>
        <taxon>Ascomycota</taxon>
        <taxon>Pezizomycotina</taxon>
        <taxon>Sordariomycetes</taxon>
        <taxon>Sordariomycetidae</taxon>
        <taxon>Ophiostomatales</taxon>
        <taxon>Ophiostomataceae</taxon>
        <taxon>Sporothrix</taxon>
    </lineage>
</organism>
<dbReference type="InterPro" id="IPR009449">
    <property type="entry name" value="Sec2_N"/>
</dbReference>
<dbReference type="EMBL" id="CAWUHB010000017">
    <property type="protein sequence ID" value="CAK7219174.1"/>
    <property type="molecule type" value="Genomic_DNA"/>
</dbReference>
<dbReference type="Pfam" id="PF25555">
    <property type="entry name" value="RAB3A-like_C"/>
    <property type="match status" value="1"/>
</dbReference>
<evidence type="ECO:0000256" key="2">
    <source>
        <dbReference type="SAM" id="Coils"/>
    </source>
</evidence>
<feature type="region of interest" description="Disordered" evidence="3">
    <location>
        <begin position="481"/>
        <end position="507"/>
    </location>
</feature>
<feature type="compositionally biased region" description="Basic and acidic residues" evidence="3">
    <location>
        <begin position="354"/>
        <end position="370"/>
    </location>
</feature>
<protein>
    <submittedName>
        <fullName evidence="5">Rab guanine nucleotide exchange factor S2</fullName>
    </submittedName>
</protein>
<evidence type="ECO:0000256" key="3">
    <source>
        <dbReference type="SAM" id="MobiDB-lite"/>
    </source>
</evidence>
<gene>
    <name evidence="5" type="primary">SEC2</name>
    <name evidence="5" type="ORF">SCUCBS95973_003730</name>
</gene>
<evidence type="ECO:0000256" key="1">
    <source>
        <dbReference type="ARBA" id="ARBA00023054"/>
    </source>
</evidence>